<dbReference type="PANTHER" id="PTHR31841:SF1">
    <property type="entry name" value="PROTEIN FAM72A-RELATED"/>
    <property type="match status" value="1"/>
</dbReference>
<feature type="compositionally biased region" description="Basic and acidic residues" evidence="2">
    <location>
        <begin position="449"/>
        <end position="458"/>
    </location>
</feature>
<feature type="region of interest" description="Disordered" evidence="2">
    <location>
        <begin position="329"/>
        <end position="499"/>
    </location>
</feature>
<dbReference type="Proteomes" id="UP000807716">
    <property type="component" value="Unassembled WGS sequence"/>
</dbReference>
<evidence type="ECO:0000256" key="1">
    <source>
        <dbReference type="ARBA" id="ARBA00006888"/>
    </source>
</evidence>
<evidence type="ECO:0000256" key="2">
    <source>
        <dbReference type="SAM" id="MobiDB-lite"/>
    </source>
</evidence>
<name>A0A9P6QJJ9_9FUNG</name>
<feature type="compositionally biased region" description="Basic and acidic residues" evidence="2">
    <location>
        <begin position="415"/>
        <end position="427"/>
    </location>
</feature>
<feature type="region of interest" description="Disordered" evidence="2">
    <location>
        <begin position="212"/>
        <end position="293"/>
    </location>
</feature>
<protein>
    <submittedName>
        <fullName evidence="3">Protein fam72a</fullName>
    </submittedName>
</protein>
<dbReference type="AlphaFoldDB" id="A0A9P6QJJ9"/>
<comment type="caution">
    <text evidence="3">The sequence shown here is derived from an EMBL/GenBank/DDBJ whole genome shotgun (WGS) entry which is preliminary data.</text>
</comment>
<feature type="compositionally biased region" description="Polar residues" evidence="2">
    <location>
        <begin position="266"/>
        <end position="275"/>
    </location>
</feature>
<feature type="compositionally biased region" description="Low complexity" evidence="2">
    <location>
        <begin position="217"/>
        <end position="230"/>
    </location>
</feature>
<organism evidence="3 4">
    <name type="scientific">Actinomortierella ambigua</name>
    <dbReference type="NCBI Taxonomy" id="1343610"/>
    <lineage>
        <taxon>Eukaryota</taxon>
        <taxon>Fungi</taxon>
        <taxon>Fungi incertae sedis</taxon>
        <taxon>Mucoromycota</taxon>
        <taxon>Mortierellomycotina</taxon>
        <taxon>Mortierellomycetes</taxon>
        <taxon>Mortierellales</taxon>
        <taxon>Mortierellaceae</taxon>
        <taxon>Actinomortierella</taxon>
    </lineage>
</organism>
<feature type="compositionally biased region" description="Basic residues" evidence="2">
    <location>
        <begin position="428"/>
        <end position="448"/>
    </location>
</feature>
<dbReference type="PANTHER" id="PTHR31841">
    <property type="entry name" value="PROTEIN FAM72A-RELATED"/>
    <property type="match status" value="1"/>
</dbReference>
<feature type="compositionally biased region" description="Low complexity" evidence="2">
    <location>
        <begin position="636"/>
        <end position="655"/>
    </location>
</feature>
<sequence>MPPSTASSASSIGGRFYRPTPPSGGSYTGAAAAAAAAMQGNARGGSSGLPWTSSSYRTGLNYGSHSTTGGTSGGGIPGSSSSSKIVFRMDCRYCSAVVCLRGMKAMLLADTSIELYSTDHPPGSVQLVDKDYTTLNCKCRIRDVACRVCGNVVGYHITQPCRQCLDAPNNGHFWMFHTDGVVGQDRLRMDLGQLVQTLLEIYAEQADAQKGADAAESRTASSSLASSNTAPPVSTARPGVTSGSASANGVSDARRRRSAATDHPTDSSLSFSSYQPAHPGNRGPHFPASRTHPSQTRLVWTNEGVAGFEIGEQTIQPVIWDAWLSNNVTSGQPRPSSMSGRARGTTTAISTAARQGHEVSVTERRRRQRSRVHPGEASGTSSSSSGSSSGSSNNNAANESGEHNNATVPSTVEQRLAHHEREDSERQRRSRRHHHRDHPHHHHQHHRNGHESVREDTLPHVLLDSIPTTNDGRGELLNGGLQDTQKPRPSRGRPTIDDNNNSYNFYYSHHHHKVLESIRNLNLHCFLQPLKWEQLPHPDFDLDLDPATMGGDPLFAAQWVSMVTQSAQTAVLNMWMALNEEFDEYHRIQGGEGHDGVDGLGATFRTLATSPLPPPPPPVVVVLPIPSAATEADGFSTSSSTSSTSSTRTLSAATAFPPLQTPTSSSMGYRDHVRQNELPGQGVSIDRDGEDVIMADDEERRLDGLVSPDHGMFDDYDCDDYDSLEESEFESEGSDLLLNEDDDDSDDDDGNQFYSVRTQQPQGGHHTGGWRGGQVSCYYYDAATLDAIAKAAATAAAADASAAANNLVFGRRMRRDYETMCR</sequence>
<dbReference type="InterPro" id="IPR026768">
    <property type="entry name" value="YPEH2ZP"/>
</dbReference>
<feature type="region of interest" description="Disordered" evidence="2">
    <location>
        <begin position="631"/>
        <end position="670"/>
    </location>
</feature>
<gene>
    <name evidence="3" type="primary">FAM72A_5</name>
    <name evidence="3" type="ORF">DFQ27_008362</name>
</gene>
<dbReference type="OrthoDB" id="2526683at2759"/>
<reference evidence="3" key="1">
    <citation type="journal article" date="2020" name="Fungal Divers.">
        <title>Resolving the Mortierellaceae phylogeny through synthesis of multi-gene phylogenetics and phylogenomics.</title>
        <authorList>
            <person name="Vandepol N."/>
            <person name="Liber J."/>
            <person name="Desiro A."/>
            <person name="Na H."/>
            <person name="Kennedy M."/>
            <person name="Barry K."/>
            <person name="Grigoriev I.V."/>
            <person name="Miller A.N."/>
            <person name="O'Donnell K."/>
            <person name="Stajich J.E."/>
            <person name="Bonito G."/>
        </authorList>
    </citation>
    <scope>NUCLEOTIDE SEQUENCE</scope>
    <source>
        <strain evidence="3">BC1065</strain>
    </source>
</reference>
<keyword evidence="4" id="KW-1185">Reference proteome</keyword>
<comment type="similarity">
    <text evidence="1">Belongs to the FAM72 family.</text>
</comment>
<feature type="compositionally biased region" description="Low complexity" evidence="2">
    <location>
        <begin position="375"/>
        <end position="406"/>
    </location>
</feature>
<feature type="region of interest" description="Disordered" evidence="2">
    <location>
        <begin position="1"/>
        <end position="29"/>
    </location>
</feature>
<feature type="region of interest" description="Disordered" evidence="2">
    <location>
        <begin position="729"/>
        <end position="768"/>
    </location>
</feature>
<dbReference type="GO" id="GO:0005829">
    <property type="term" value="C:cytosol"/>
    <property type="evidence" value="ECO:0007669"/>
    <property type="project" value="TreeGrafter"/>
</dbReference>
<evidence type="ECO:0000313" key="3">
    <source>
        <dbReference type="EMBL" id="KAG0270347.1"/>
    </source>
</evidence>
<evidence type="ECO:0000313" key="4">
    <source>
        <dbReference type="Proteomes" id="UP000807716"/>
    </source>
</evidence>
<feature type="compositionally biased region" description="Acidic residues" evidence="2">
    <location>
        <begin position="729"/>
        <end position="750"/>
    </location>
</feature>
<feature type="compositionally biased region" description="Polar residues" evidence="2">
    <location>
        <begin position="1"/>
        <end position="11"/>
    </location>
</feature>
<dbReference type="Pfam" id="PF14976">
    <property type="entry name" value="YPEH2ZP"/>
    <property type="match status" value="1"/>
</dbReference>
<feature type="compositionally biased region" description="Polar residues" evidence="2">
    <location>
        <begin position="329"/>
        <end position="353"/>
    </location>
</feature>
<dbReference type="EMBL" id="JAAAJB010000007">
    <property type="protein sequence ID" value="KAG0270347.1"/>
    <property type="molecule type" value="Genomic_DNA"/>
</dbReference>
<proteinExistence type="inferred from homology"/>
<accession>A0A9P6QJJ9</accession>